<evidence type="ECO:0000313" key="1">
    <source>
        <dbReference type="EMBL" id="TCO07263.1"/>
    </source>
</evidence>
<dbReference type="Proteomes" id="UP000295221">
    <property type="component" value="Unassembled WGS sequence"/>
</dbReference>
<reference evidence="1 2" key="1">
    <citation type="submission" date="2019-03" db="EMBL/GenBank/DDBJ databases">
        <title>Genomic Encyclopedia of Type Strains, Phase IV (KMG-IV): sequencing the most valuable type-strain genomes for metagenomic binning, comparative biology and taxonomic classification.</title>
        <authorList>
            <person name="Goeker M."/>
        </authorList>
    </citation>
    <scope>NUCLEOTIDE SEQUENCE [LARGE SCALE GENOMIC DNA]</scope>
    <source>
        <strain evidence="1 2">DSM 24179</strain>
    </source>
</reference>
<dbReference type="AlphaFoldDB" id="A0A4R2GG71"/>
<accession>A0A4R2GG71</accession>
<keyword evidence="2" id="KW-1185">Reference proteome</keyword>
<proteinExistence type="predicted"/>
<protein>
    <submittedName>
        <fullName evidence="1">Uncharacterized protein</fullName>
    </submittedName>
</protein>
<gene>
    <name evidence="1" type="ORF">EV194_10981</name>
</gene>
<evidence type="ECO:0000313" key="2">
    <source>
        <dbReference type="Proteomes" id="UP000295221"/>
    </source>
</evidence>
<organism evidence="1 2">
    <name type="scientific">Natronoflexus pectinivorans</name>
    <dbReference type="NCBI Taxonomy" id="682526"/>
    <lineage>
        <taxon>Bacteria</taxon>
        <taxon>Pseudomonadati</taxon>
        <taxon>Bacteroidota</taxon>
        <taxon>Bacteroidia</taxon>
        <taxon>Marinilabiliales</taxon>
        <taxon>Marinilabiliaceae</taxon>
        <taxon>Natronoflexus</taxon>
    </lineage>
</organism>
<comment type="caution">
    <text evidence="1">The sequence shown here is derived from an EMBL/GenBank/DDBJ whole genome shotgun (WGS) entry which is preliminary data.</text>
</comment>
<name>A0A4R2GG71_9BACT</name>
<dbReference type="EMBL" id="SLWK01000009">
    <property type="protein sequence ID" value="TCO07263.1"/>
    <property type="molecule type" value="Genomic_DNA"/>
</dbReference>
<sequence length="74" mass="8902">MHWEFDGAKFEMLKLMKFEYRSYQDVPYLFIIKIKRTKNITEIDALQYTDAIYMASVFVLQPNHILCSHPGQER</sequence>